<keyword evidence="3" id="KW-0695">RNA-directed DNA polymerase</keyword>
<dbReference type="EMBL" id="BQNB010020334">
    <property type="protein sequence ID" value="GJT94847.1"/>
    <property type="molecule type" value="Genomic_DNA"/>
</dbReference>
<dbReference type="PANTHER" id="PTHR33116">
    <property type="entry name" value="REVERSE TRANSCRIPTASE ZINC-BINDING DOMAIN-CONTAINING PROTEIN-RELATED-RELATED"/>
    <property type="match status" value="1"/>
</dbReference>
<proteinExistence type="predicted"/>
<dbReference type="PANTHER" id="PTHR33116:SF76">
    <property type="entry name" value="DUF4283 DOMAIN-CONTAINING PROTEIN"/>
    <property type="match status" value="1"/>
</dbReference>
<keyword evidence="3" id="KW-0808">Transferase</keyword>
<dbReference type="Gene3D" id="3.60.10.10">
    <property type="entry name" value="Endonuclease/exonuclease/phosphatase"/>
    <property type="match status" value="1"/>
</dbReference>
<reference evidence="3" key="2">
    <citation type="submission" date="2022-01" db="EMBL/GenBank/DDBJ databases">
        <authorList>
            <person name="Yamashiro T."/>
            <person name="Shiraishi A."/>
            <person name="Satake H."/>
            <person name="Nakayama K."/>
        </authorList>
    </citation>
    <scope>NUCLEOTIDE SEQUENCE</scope>
</reference>
<feature type="compositionally biased region" description="Polar residues" evidence="1">
    <location>
        <begin position="523"/>
        <end position="537"/>
    </location>
</feature>
<gene>
    <name evidence="3" type="ORF">Tco_1090365</name>
</gene>
<feature type="region of interest" description="Disordered" evidence="1">
    <location>
        <begin position="517"/>
        <end position="537"/>
    </location>
</feature>
<evidence type="ECO:0000313" key="3">
    <source>
        <dbReference type="EMBL" id="GJT94847.1"/>
    </source>
</evidence>
<dbReference type="InterPro" id="IPR036691">
    <property type="entry name" value="Endo/exonu/phosph_ase_sf"/>
</dbReference>
<dbReference type="GO" id="GO:0003964">
    <property type="term" value="F:RNA-directed DNA polymerase activity"/>
    <property type="evidence" value="ECO:0007669"/>
    <property type="project" value="UniProtKB-KW"/>
</dbReference>
<protein>
    <submittedName>
        <fullName evidence="3">Reverse transcriptase domain, reverse transcriptase zinc-binding domain protein</fullName>
    </submittedName>
</protein>
<accession>A0ABQ5I405</accession>
<evidence type="ECO:0000259" key="2">
    <source>
        <dbReference type="Pfam" id="PF14111"/>
    </source>
</evidence>
<name>A0ABQ5I405_9ASTR</name>
<keyword evidence="3" id="KW-0548">Nucleotidyltransferase</keyword>
<dbReference type="SUPFAM" id="SSF56219">
    <property type="entry name" value="DNase I-like"/>
    <property type="match status" value="1"/>
</dbReference>
<sequence length="1242" mass="141671">MQIVTLLKNDFKKEESRNIDREIALEKKIKQLDNIVYKRDQSSQIKAQQLEPKFYDGNVIKSTNAIVIPDSEETLILAEENPSPSCRPTKVEVPKELPKVSMVNTSLKKLKHHLVGFDVVVKERITTTTITEGSFDVLIEMESVGMGVSTLRSCLKASKIRNIDGIVMGKDGKPLKPLKPIRKVQISEKEADNVNTQNPSSANEVESVVEPTKTMPSMKAPGHTSSFASIVQQKPSKQVVKIKELRNSEKVAGAAVAIPLEAVEAVSSRFVNTLYGYFIGHRLAFPLVENYVKNAWAKYGLKRIQLHEEFFLFQFDTKDGMESVLENGPWLIRRIPLMLNVWSQTTDLKKTEVKKAPVWVKLHHVPIVAYSEVGLSLITTQIGTPIMLDSYTSNMCVSSWGRSTYARALIEVSADVELMDELVIAIPAGKDKGHSLATIKIEYEWRPPRCSTCLIFDHDSEKCPKLPKEVQADPVANDGFEVVKKKKNRPKNKQHKQVDGVKLSKPALNLHYRRVEKGETSKKNVASSNNTNVGAASSSLKKVNVSISNSFTALTEDEDDIWGTKNTSSIVNDSDSEEIDDEIVMEERTDHPKGNENDNVTKGANDVDVSVITQDDQVVHTRIWFKAEKKELFCSFIYAHNRYTHRRSLWQGLEMHKAYIRQRPWCLLGDFNAALTLDDILMGSSTIDIAMREFKECIDMIEVMDVQQTGLKYTWTQKPKGIDGVLKKIDRVMANLEFFDVFPGGHAIFQPYRVSDHSPAVLSLPTAAKAKPKPFKFTNILVHNPRFKEVVLEGWNKVVSGFHMYKVVRKLRHLKKPLRKLIRGVIYANEKVADAFVAHYEVFLGQPVNLCLQMTCFFCTWRMLSQRECYGLLDEFKQVSGLTPSLPKSTAYFCNVLNHAKLAILHILPFEEGRLPVKYLGVPLVSSRLIYRDCKELIEKVQARVDNWKNKLLSTAGRLQLIQSVIGSLHVFWASVFVIPFRVLLHIEQIMRGFLWSHGFEKWQAKVAWDVVCLPKSEGGLGIRRLDSFNKALMVSHVWKLINRKESLWVQWIHTYKLQNRNFWEVPCRGNITWGWRKILQLRPMIREFLWHKAGNGSSISVWHDRWCDISPLSNFISNRDIYREGFTQATKLAEVVSNGHFKWPIEWYTKYPLLNSIAAPILILGARDKLEWKDFDGLMKPFSSVKCVESIMPLEALRLKLNWRAWNNMDLSTSPVVNVICKRIRMSTFFSTHPDGDVNPK</sequence>
<dbReference type="Proteomes" id="UP001151760">
    <property type="component" value="Unassembled WGS sequence"/>
</dbReference>
<comment type="caution">
    <text evidence="3">The sequence shown here is derived from an EMBL/GenBank/DDBJ whole genome shotgun (WGS) entry which is preliminary data.</text>
</comment>
<reference evidence="3" key="1">
    <citation type="journal article" date="2022" name="Int. J. Mol. Sci.">
        <title>Draft Genome of Tanacetum Coccineum: Genomic Comparison of Closely Related Tanacetum-Family Plants.</title>
        <authorList>
            <person name="Yamashiro T."/>
            <person name="Shiraishi A."/>
            <person name="Nakayama K."/>
            <person name="Satake H."/>
        </authorList>
    </citation>
    <scope>NUCLEOTIDE SEQUENCE</scope>
</reference>
<evidence type="ECO:0000256" key="1">
    <source>
        <dbReference type="SAM" id="MobiDB-lite"/>
    </source>
</evidence>
<keyword evidence="4" id="KW-1185">Reference proteome</keyword>
<dbReference type="Pfam" id="PF14111">
    <property type="entry name" value="DUF4283"/>
    <property type="match status" value="1"/>
</dbReference>
<organism evidence="3 4">
    <name type="scientific">Tanacetum coccineum</name>
    <dbReference type="NCBI Taxonomy" id="301880"/>
    <lineage>
        <taxon>Eukaryota</taxon>
        <taxon>Viridiplantae</taxon>
        <taxon>Streptophyta</taxon>
        <taxon>Embryophyta</taxon>
        <taxon>Tracheophyta</taxon>
        <taxon>Spermatophyta</taxon>
        <taxon>Magnoliopsida</taxon>
        <taxon>eudicotyledons</taxon>
        <taxon>Gunneridae</taxon>
        <taxon>Pentapetalae</taxon>
        <taxon>asterids</taxon>
        <taxon>campanulids</taxon>
        <taxon>Asterales</taxon>
        <taxon>Asteraceae</taxon>
        <taxon>Asteroideae</taxon>
        <taxon>Anthemideae</taxon>
        <taxon>Anthemidinae</taxon>
        <taxon>Tanacetum</taxon>
    </lineage>
</organism>
<feature type="domain" description="DUF4283" evidence="2">
    <location>
        <begin position="269"/>
        <end position="348"/>
    </location>
</feature>
<evidence type="ECO:0000313" key="4">
    <source>
        <dbReference type="Proteomes" id="UP001151760"/>
    </source>
</evidence>
<dbReference type="InterPro" id="IPR025558">
    <property type="entry name" value="DUF4283"/>
</dbReference>